<organism evidence="1 2">
    <name type="scientific">Microbacterium oleivorans</name>
    <dbReference type="NCBI Taxonomy" id="273677"/>
    <lineage>
        <taxon>Bacteria</taxon>
        <taxon>Bacillati</taxon>
        <taxon>Actinomycetota</taxon>
        <taxon>Actinomycetes</taxon>
        <taxon>Micrococcales</taxon>
        <taxon>Microbacteriaceae</taxon>
        <taxon>Microbacterium</taxon>
    </lineage>
</organism>
<accession>A0A177K9H9</accession>
<reference evidence="1 2" key="1">
    <citation type="submission" date="2016-02" db="EMBL/GenBank/DDBJ databases">
        <authorList>
            <person name="Wen L."/>
            <person name="He K."/>
            <person name="Yang H."/>
        </authorList>
    </citation>
    <scope>NUCLEOTIDE SEQUENCE [LARGE SCALE GENOMIC DNA]</scope>
    <source>
        <strain evidence="1 2">CD11_3</strain>
    </source>
</reference>
<gene>
    <name evidence="1" type="ORF">AYL44_11615</name>
</gene>
<evidence type="ECO:0000313" key="1">
    <source>
        <dbReference type="EMBL" id="OAH49495.1"/>
    </source>
</evidence>
<proteinExistence type="predicted"/>
<dbReference type="RefSeq" id="WP_064003448.1">
    <property type="nucleotide sequence ID" value="NZ_LSTV01000004.1"/>
</dbReference>
<evidence type="ECO:0000313" key="2">
    <source>
        <dbReference type="Proteomes" id="UP000076998"/>
    </source>
</evidence>
<name>A0A177K9H9_9MICO</name>
<comment type="caution">
    <text evidence="1">The sequence shown here is derived from an EMBL/GenBank/DDBJ whole genome shotgun (WGS) entry which is preliminary data.</text>
</comment>
<protein>
    <submittedName>
        <fullName evidence="1">Uncharacterized protein</fullName>
    </submittedName>
</protein>
<sequence length="61" mass="6334">MLSREGTKLGRGSVGPGRLGVGLLLEGLGARDGVLVGLQSEDMFLAEPVGFGLLRVQVLLK</sequence>
<dbReference type="EMBL" id="LSTV01000004">
    <property type="protein sequence ID" value="OAH49495.1"/>
    <property type="molecule type" value="Genomic_DNA"/>
</dbReference>
<dbReference type="AlphaFoldDB" id="A0A177K9H9"/>
<dbReference type="Proteomes" id="UP000076998">
    <property type="component" value="Unassembled WGS sequence"/>
</dbReference>